<dbReference type="InterPro" id="IPR001261">
    <property type="entry name" value="ArgE/DapE_CS"/>
</dbReference>
<dbReference type="SUPFAM" id="SSF53187">
    <property type="entry name" value="Zn-dependent exopeptidases"/>
    <property type="match status" value="1"/>
</dbReference>
<sequence>MKEWFYGSFISRRSIKILSDIIEIQSVNDKELEVAQYLQKLFSSYDIKSDIVKLDDSDTRADLVAEIGEGKPVLGVSGHMDVVTTGDVNNWNYDPFKLTEDEQGRLHGRGSAEMKSGLVALALSLIEIKKAGTLKKGTIRFTATAGEEITSSGAAKLYDEGYMNDVDALLIAEPSQDGIVYTHKGTMDIEVTSKGKSAHSSMPELGYNAINPLTGFIHYLNAEYSKVDTSSELLGTPTMNSTVIQVCDQVNSIPEYAFSLFNMRTIPEFDNKRFIDLFEKIKNKVEQESNASLEVNPYVNREPVYTTGENSFLKLTKQYGDKYFNRDLDLTASTATTDASFLMKGKDTAFPFVMYGPGETGQAHQVDEYVYKDVYLTFIDLYTNLLTDYLNQES</sequence>
<dbReference type="Gene3D" id="3.40.630.10">
    <property type="entry name" value="Zn peptidases"/>
    <property type="match status" value="1"/>
</dbReference>
<dbReference type="InterPro" id="IPR036264">
    <property type="entry name" value="Bact_exopeptidase_dim_dom"/>
</dbReference>
<gene>
    <name evidence="16" type="ORF">A0131_03835</name>
</gene>
<evidence type="ECO:0000256" key="9">
    <source>
        <dbReference type="ARBA" id="ARBA00022801"/>
    </source>
</evidence>
<keyword evidence="10" id="KW-0862">Zinc</keyword>
<dbReference type="Pfam" id="PF01546">
    <property type="entry name" value="Peptidase_M20"/>
    <property type="match status" value="1"/>
</dbReference>
<comment type="pathway">
    <text evidence="3">Amino-acid biosynthesis; L-lysine biosynthesis via DAP pathway; LL-2,6-diaminopimelate from (S)-tetrahydrodipicolinate (succinylase route): step 3/3.</text>
</comment>
<comment type="caution">
    <text evidence="16">The sequence shown here is derived from an EMBL/GenBank/DDBJ whole genome shotgun (WGS) entry which is preliminary data.</text>
</comment>
<evidence type="ECO:0000256" key="4">
    <source>
        <dbReference type="ARBA" id="ARBA00006247"/>
    </source>
</evidence>
<evidence type="ECO:0000256" key="5">
    <source>
        <dbReference type="ARBA" id="ARBA00011921"/>
    </source>
</evidence>
<dbReference type="AlphaFoldDB" id="A0A151A3E6"/>
<dbReference type="PANTHER" id="PTHR43808">
    <property type="entry name" value="ACETYLORNITHINE DEACETYLASE"/>
    <property type="match status" value="1"/>
</dbReference>
<dbReference type="EMBL" id="LUGM01000002">
    <property type="protein sequence ID" value="KYH13934.1"/>
    <property type="molecule type" value="Genomic_DNA"/>
</dbReference>
<dbReference type="InterPro" id="IPR010182">
    <property type="entry name" value="ArgE/DapE"/>
</dbReference>
<dbReference type="GO" id="GO:0009089">
    <property type="term" value="P:lysine biosynthetic process via diaminopimelate"/>
    <property type="evidence" value="ECO:0007669"/>
    <property type="project" value="UniProtKB-UniPathway"/>
</dbReference>
<dbReference type="NCBIfam" id="TIGR01910">
    <property type="entry name" value="DapE-ArgE"/>
    <property type="match status" value="1"/>
</dbReference>
<keyword evidence="12" id="KW-0457">Lysine biosynthesis</keyword>
<proteinExistence type="inferred from homology"/>
<dbReference type="GO" id="GO:0009014">
    <property type="term" value="F:succinyl-diaminopimelate desuccinylase activity"/>
    <property type="evidence" value="ECO:0007669"/>
    <property type="project" value="UniProtKB-EC"/>
</dbReference>
<dbReference type="Proteomes" id="UP000075418">
    <property type="component" value="Unassembled WGS sequence"/>
</dbReference>
<comment type="catalytic activity">
    <reaction evidence="14">
        <text>N-succinyl-(2S,6S)-2,6-diaminopimelate + H2O = (2S,6S)-2,6-diaminopimelate + succinate</text>
        <dbReference type="Rhea" id="RHEA:22608"/>
        <dbReference type="ChEBI" id="CHEBI:15377"/>
        <dbReference type="ChEBI" id="CHEBI:30031"/>
        <dbReference type="ChEBI" id="CHEBI:57609"/>
        <dbReference type="ChEBI" id="CHEBI:58087"/>
        <dbReference type="EC" id="3.5.1.18"/>
    </reaction>
</comment>
<evidence type="ECO:0000313" key="17">
    <source>
        <dbReference type="Proteomes" id="UP000075418"/>
    </source>
</evidence>
<keyword evidence="7" id="KW-0028">Amino-acid biosynthesis</keyword>
<dbReference type="GO" id="GO:0019877">
    <property type="term" value="P:diaminopimelate biosynthetic process"/>
    <property type="evidence" value="ECO:0007669"/>
    <property type="project" value="UniProtKB-KW"/>
</dbReference>
<keyword evidence="13" id="KW-0170">Cobalt</keyword>
<evidence type="ECO:0000256" key="11">
    <source>
        <dbReference type="ARBA" id="ARBA00022915"/>
    </source>
</evidence>
<accession>A0A151A3E6</accession>
<reference evidence="16 17" key="1">
    <citation type="submission" date="2016-02" db="EMBL/GenBank/DDBJ databases">
        <title>Draft genome sequence of hydrocarbon degrading Staphylococcus saprophyticus Strain CNV2, isolated from crude-oil contaminated soil from Noonmati Oil Refinery, Guwahati, Assam, India.</title>
        <authorList>
            <person name="Mukherjee A."/>
            <person name="Chettri B."/>
            <person name="Langpoklakpam J."/>
            <person name="Singh A.K."/>
            <person name="Chattopadhyay D.J."/>
        </authorList>
    </citation>
    <scope>NUCLEOTIDE SEQUENCE [LARGE SCALE GENOMIC DNA]</scope>
    <source>
        <strain evidence="16 17">CNV2</strain>
    </source>
</reference>
<keyword evidence="8" id="KW-0479">Metal-binding</keyword>
<evidence type="ECO:0000256" key="1">
    <source>
        <dbReference type="ARBA" id="ARBA00001941"/>
    </source>
</evidence>
<evidence type="ECO:0000256" key="7">
    <source>
        <dbReference type="ARBA" id="ARBA00022605"/>
    </source>
</evidence>
<dbReference type="SUPFAM" id="SSF55031">
    <property type="entry name" value="Bacterial exopeptidase dimerisation domain"/>
    <property type="match status" value="1"/>
</dbReference>
<dbReference type="InterPro" id="IPR011650">
    <property type="entry name" value="Peptidase_M20_dimer"/>
</dbReference>
<evidence type="ECO:0000256" key="3">
    <source>
        <dbReference type="ARBA" id="ARBA00005130"/>
    </source>
</evidence>
<feature type="domain" description="Peptidase M20 dimerisation" evidence="15">
    <location>
        <begin position="181"/>
        <end position="285"/>
    </location>
</feature>
<evidence type="ECO:0000256" key="8">
    <source>
        <dbReference type="ARBA" id="ARBA00022723"/>
    </source>
</evidence>
<evidence type="ECO:0000256" key="10">
    <source>
        <dbReference type="ARBA" id="ARBA00022833"/>
    </source>
</evidence>
<dbReference type="UniPathway" id="UPA00034">
    <property type="reaction ID" value="UER00021"/>
</dbReference>
<dbReference type="PROSITE" id="PS00758">
    <property type="entry name" value="ARGE_DAPE_CPG2_1"/>
    <property type="match status" value="1"/>
</dbReference>
<protein>
    <recommendedName>
        <fullName evidence="6">Probable succinyl-diaminopimelate desuccinylase</fullName>
        <ecNumber evidence="5">3.5.1.18</ecNumber>
    </recommendedName>
</protein>
<evidence type="ECO:0000256" key="13">
    <source>
        <dbReference type="ARBA" id="ARBA00023285"/>
    </source>
</evidence>
<keyword evidence="9" id="KW-0378">Hydrolase</keyword>
<evidence type="ECO:0000313" key="16">
    <source>
        <dbReference type="EMBL" id="KYH13934.1"/>
    </source>
</evidence>
<comment type="cofactor">
    <cofactor evidence="2">
        <name>Zn(2+)</name>
        <dbReference type="ChEBI" id="CHEBI:29105"/>
    </cofactor>
</comment>
<dbReference type="InterPro" id="IPR002933">
    <property type="entry name" value="Peptidase_M20"/>
</dbReference>
<dbReference type="Gene3D" id="3.30.70.360">
    <property type="match status" value="1"/>
</dbReference>
<dbReference type="CDD" id="cd08659">
    <property type="entry name" value="M20_ArgE_DapE-like"/>
    <property type="match status" value="1"/>
</dbReference>
<keyword evidence="11" id="KW-0220">Diaminopimelate biosynthesis</keyword>
<dbReference type="Pfam" id="PF07687">
    <property type="entry name" value="M20_dimer"/>
    <property type="match status" value="1"/>
</dbReference>
<dbReference type="NCBIfam" id="NF006365">
    <property type="entry name" value="PRK08588.1"/>
    <property type="match status" value="1"/>
</dbReference>
<dbReference type="InterPro" id="IPR050072">
    <property type="entry name" value="Peptidase_M20A"/>
</dbReference>
<organism evidence="16 17">
    <name type="scientific">Staphylococcus kloosii</name>
    <dbReference type="NCBI Taxonomy" id="29384"/>
    <lineage>
        <taxon>Bacteria</taxon>
        <taxon>Bacillati</taxon>
        <taxon>Bacillota</taxon>
        <taxon>Bacilli</taxon>
        <taxon>Bacillales</taxon>
        <taxon>Staphylococcaceae</taxon>
        <taxon>Staphylococcus</taxon>
    </lineage>
</organism>
<dbReference type="EC" id="3.5.1.18" evidence="5"/>
<evidence type="ECO:0000256" key="2">
    <source>
        <dbReference type="ARBA" id="ARBA00001947"/>
    </source>
</evidence>
<evidence type="ECO:0000259" key="15">
    <source>
        <dbReference type="Pfam" id="PF07687"/>
    </source>
</evidence>
<evidence type="ECO:0000256" key="14">
    <source>
        <dbReference type="ARBA" id="ARBA00051301"/>
    </source>
</evidence>
<name>A0A151A3E6_9STAP</name>
<evidence type="ECO:0000256" key="12">
    <source>
        <dbReference type="ARBA" id="ARBA00023154"/>
    </source>
</evidence>
<comment type="cofactor">
    <cofactor evidence="1">
        <name>Co(2+)</name>
        <dbReference type="ChEBI" id="CHEBI:48828"/>
    </cofactor>
</comment>
<dbReference type="PANTHER" id="PTHR43808:SF8">
    <property type="entry name" value="PEPTIDASE M20 DIMERISATION DOMAIN-CONTAINING PROTEIN"/>
    <property type="match status" value="1"/>
</dbReference>
<evidence type="ECO:0000256" key="6">
    <source>
        <dbReference type="ARBA" id="ARBA00016853"/>
    </source>
</evidence>
<comment type="similarity">
    <text evidence="4">Belongs to the peptidase M20A family.</text>
</comment>
<dbReference type="GO" id="GO:0046872">
    <property type="term" value="F:metal ion binding"/>
    <property type="evidence" value="ECO:0007669"/>
    <property type="project" value="UniProtKB-KW"/>
</dbReference>